<dbReference type="Gene3D" id="1.10.580.10">
    <property type="entry name" value="Citrate Synthase, domain 1"/>
    <property type="match status" value="1"/>
</dbReference>
<accession>A0A0G4LJT6</accession>
<dbReference type="GO" id="GO:0005975">
    <property type="term" value="P:carbohydrate metabolic process"/>
    <property type="evidence" value="ECO:0007669"/>
    <property type="project" value="TreeGrafter"/>
</dbReference>
<evidence type="ECO:0000256" key="2">
    <source>
        <dbReference type="ARBA" id="ARBA00022946"/>
    </source>
</evidence>
<dbReference type="InterPro" id="IPR016142">
    <property type="entry name" value="Citrate_synth-like_lrg_a-sub"/>
</dbReference>
<dbReference type="InterPro" id="IPR036969">
    <property type="entry name" value="Citrate_synthase_sf"/>
</dbReference>
<reference evidence="7" key="1">
    <citation type="submission" date="2015-05" db="EMBL/GenBank/DDBJ databases">
        <authorList>
            <person name="Fogelqvist Johan"/>
        </authorList>
    </citation>
    <scope>NUCLEOTIDE SEQUENCE [LARGE SCALE GENOMIC DNA]</scope>
</reference>
<keyword evidence="2" id="KW-0809">Transit peptide</keyword>
<dbReference type="PANTHER" id="PTHR11739">
    <property type="entry name" value="CITRATE SYNTHASE"/>
    <property type="match status" value="1"/>
</dbReference>
<dbReference type="PRINTS" id="PR00143">
    <property type="entry name" value="CITRTSNTHASE"/>
</dbReference>
<comment type="catalytic activity">
    <reaction evidence="4">
        <text>oxaloacetate + acetyl-CoA + H2O = citrate + CoA + H(+)</text>
        <dbReference type="Rhea" id="RHEA:16845"/>
        <dbReference type="ChEBI" id="CHEBI:15377"/>
        <dbReference type="ChEBI" id="CHEBI:15378"/>
        <dbReference type="ChEBI" id="CHEBI:16452"/>
        <dbReference type="ChEBI" id="CHEBI:16947"/>
        <dbReference type="ChEBI" id="CHEBI:57287"/>
        <dbReference type="ChEBI" id="CHEBI:57288"/>
        <dbReference type="EC" id="2.3.3.16"/>
    </reaction>
</comment>
<protein>
    <recommendedName>
        <fullName evidence="5">Citrate synthase</fullName>
    </recommendedName>
</protein>
<evidence type="ECO:0000313" key="6">
    <source>
        <dbReference type="EMBL" id="CRK22214.1"/>
    </source>
</evidence>
<sequence length="481" mass="52347">MAMNIRRTTRALGALRPMAARSAVNARQYSTSEPDLKTTLKEAIPAKRELLKKVKAHSNKVIGEVKVENTLGGMRGLKAMVWEGSVLDANEGIRFHGRTIKDCQKELPKGKTGTEMLPEAMFWLLLTGQVPSTNQVRQFSRELAEQAQLPAFVSKMLDDFPTDLHPMTQFAMAVSALNYTSKFAKAYENGLNKADYWEPTFDDSISLLAKLPTIAAKIYQNSYRGGGALPAEVDLGQDWSYNFAAMLGKGGKENENFQDLLRLYLALHGDHEGGNVSAHATHLVGSALSDPFLSYSAVLALARPRFPTVVGPSTPNPNEIQIVSAQFSGSGCPQGSVSTTISPDRTVITFGFDRFQTYIGPGIPFAERTKNCNLHLNLRYPSGFQFAVVESTYHGFAQLDQGVSGTFFSTYFFSQDAGATTTTSTSIEGGGIWKDGQVYTKQDVIPTAALIWAQCGASGILNVNNRINLVSRVPSAYGSIT</sequence>
<proteinExistence type="inferred from homology"/>
<dbReference type="EMBL" id="CVQI01012958">
    <property type="protein sequence ID" value="CRK22214.1"/>
    <property type="molecule type" value="Genomic_DNA"/>
</dbReference>
<dbReference type="InterPro" id="IPR002020">
    <property type="entry name" value="Citrate_synthase"/>
</dbReference>
<dbReference type="FunFam" id="1.10.580.10:FF:000001">
    <property type="entry name" value="Citrate synthase"/>
    <property type="match status" value="1"/>
</dbReference>
<name>A0A0G4LJT6_VERLO</name>
<feature type="non-terminal residue" evidence="6">
    <location>
        <position position="481"/>
    </location>
</feature>
<dbReference type="SUPFAM" id="SSF48256">
    <property type="entry name" value="Citrate synthase"/>
    <property type="match status" value="1"/>
</dbReference>
<dbReference type="Pfam" id="PF00285">
    <property type="entry name" value="Citrate_synt"/>
    <property type="match status" value="1"/>
</dbReference>
<dbReference type="Proteomes" id="UP000045706">
    <property type="component" value="Unassembled WGS sequence"/>
</dbReference>
<evidence type="ECO:0000313" key="7">
    <source>
        <dbReference type="Proteomes" id="UP000045706"/>
    </source>
</evidence>
<dbReference type="AlphaFoldDB" id="A0A0G4LJT6"/>
<evidence type="ECO:0000256" key="3">
    <source>
        <dbReference type="ARBA" id="ARBA00049052"/>
    </source>
</evidence>
<dbReference type="GO" id="GO:0036440">
    <property type="term" value="F:citrate synthase activity"/>
    <property type="evidence" value="ECO:0007669"/>
    <property type="project" value="UniProtKB-EC"/>
</dbReference>
<dbReference type="GO" id="GO:0006099">
    <property type="term" value="P:tricarboxylic acid cycle"/>
    <property type="evidence" value="ECO:0007669"/>
    <property type="project" value="TreeGrafter"/>
</dbReference>
<dbReference type="InterPro" id="IPR025649">
    <property type="entry name" value="DUF4360"/>
</dbReference>
<organism evidence="6 7">
    <name type="scientific">Verticillium longisporum</name>
    <name type="common">Verticillium dahliae var. longisporum</name>
    <dbReference type="NCBI Taxonomy" id="100787"/>
    <lineage>
        <taxon>Eukaryota</taxon>
        <taxon>Fungi</taxon>
        <taxon>Dikarya</taxon>
        <taxon>Ascomycota</taxon>
        <taxon>Pezizomycotina</taxon>
        <taxon>Sordariomycetes</taxon>
        <taxon>Hypocreomycetidae</taxon>
        <taxon>Glomerellales</taxon>
        <taxon>Plectosphaerellaceae</taxon>
        <taxon>Verticillium</taxon>
    </lineage>
</organism>
<keyword evidence="5" id="KW-0808">Transferase</keyword>
<evidence type="ECO:0000256" key="5">
    <source>
        <dbReference type="RuleBase" id="RU000441"/>
    </source>
</evidence>
<gene>
    <name evidence="6" type="ORF">BN1723_017981</name>
</gene>
<dbReference type="GO" id="GO:0050440">
    <property type="term" value="F:2-methylcitrate synthase activity"/>
    <property type="evidence" value="ECO:0007669"/>
    <property type="project" value="UniProtKB-EC"/>
</dbReference>
<comment type="similarity">
    <text evidence="5">Belongs to the citrate synthase family.</text>
</comment>
<dbReference type="Pfam" id="PF14273">
    <property type="entry name" value="DUF4360"/>
    <property type="match status" value="1"/>
</dbReference>
<dbReference type="GO" id="GO:0005759">
    <property type="term" value="C:mitochondrial matrix"/>
    <property type="evidence" value="ECO:0007669"/>
    <property type="project" value="TreeGrafter"/>
</dbReference>
<evidence type="ECO:0000256" key="4">
    <source>
        <dbReference type="ARBA" id="ARBA00049288"/>
    </source>
</evidence>
<evidence type="ECO:0000256" key="1">
    <source>
        <dbReference type="ARBA" id="ARBA00005026"/>
    </source>
</evidence>
<dbReference type="PANTHER" id="PTHR11739:SF15">
    <property type="entry name" value="CITRATE SYNTHASE 3, MITOCHONDRIAL"/>
    <property type="match status" value="1"/>
</dbReference>
<comment type="catalytic activity">
    <reaction evidence="3">
        <text>propanoyl-CoA + oxaloacetate + H2O = (2S,3S)-2-methylcitrate + CoA + H(+)</text>
        <dbReference type="Rhea" id="RHEA:23780"/>
        <dbReference type="ChEBI" id="CHEBI:15377"/>
        <dbReference type="ChEBI" id="CHEBI:15378"/>
        <dbReference type="ChEBI" id="CHEBI:16452"/>
        <dbReference type="ChEBI" id="CHEBI:57287"/>
        <dbReference type="ChEBI" id="CHEBI:57392"/>
        <dbReference type="ChEBI" id="CHEBI:58853"/>
        <dbReference type="EC" id="2.3.3.5"/>
    </reaction>
</comment>
<comment type="pathway">
    <text evidence="1">Organic acid metabolism; propanoate degradation.</text>
</comment>